<comment type="function">
    <text evidence="1">Required for nicotinamide riboside transport across the inner membrane.</text>
</comment>
<evidence type="ECO:0000256" key="8">
    <source>
        <dbReference type="ARBA" id="ARBA00022989"/>
    </source>
</evidence>
<dbReference type="EMBL" id="PTRA01000001">
    <property type="protein sequence ID" value="PQA58131.1"/>
    <property type="molecule type" value="Genomic_DNA"/>
</dbReference>
<dbReference type="GO" id="GO:0005886">
    <property type="term" value="C:plasma membrane"/>
    <property type="evidence" value="ECO:0007669"/>
    <property type="project" value="UniProtKB-SubCell"/>
</dbReference>
<evidence type="ECO:0000256" key="5">
    <source>
        <dbReference type="ARBA" id="ARBA00022448"/>
    </source>
</evidence>
<dbReference type="AlphaFoldDB" id="A0A2S7IK45"/>
<evidence type="ECO:0000313" key="11">
    <source>
        <dbReference type="EMBL" id="PQA58131.1"/>
    </source>
</evidence>
<keyword evidence="6" id="KW-1003">Cell membrane</keyword>
<evidence type="ECO:0000313" key="12">
    <source>
        <dbReference type="Proteomes" id="UP000239590"/>
    </source>
</evidence>
<dbReference type="RefSeq" id="WP_104709387.1">
    <property type="nucleotide sequence ID" value="NZ_PTRA01000001.1"/>
</dbReference>
<feature type="transmembrane region" description="Helical" evidence="10">
    <location>
        <begin position="12"/>
        <end position="29"/>
    </location>
</feature>
<dbReference type="Proteomes" id="UP000239590">
    <property type="component" value="Unassembled WGS sequence"/>
</dbReference>
<dbReference type="NCBIfam" id="TIGR01528">
    <property type="entry name" value="NMN_trans_PnuC"/>
    <property type="match status" value="1"/>
</dbReference>
<evidence type="ECO:0000256" key="7">
    <source>
        <dbReference type="ARBA" id="ARBA00022692"/>
    </source>
</evidence>
<feature type="transmembrane region" description="Helical" evidence="10">
    <location>
        <begin position="36"/>
        <end position="53"/>
    </location>
</feature>
<reference evidence="12" key="1">
    <citation type="submission" date="2018-02" db="EMBL/GenBank/DDBJ databases">
        <title>Genome sequencing of Solimonas sp. HR-BB.</title>
        <authorList>
            <person name="Lee Y."/>
            <person name="Jeon C.O."/>
        </authorList>
    </citation>
    <scope>NUCLEOTIDE SEQUENCE [LARGE SCALE GENOMIC DNA]</scope>
    <source>
        <strain evidence="12">HR-U</strain>
    </source>
</reference>
<evidence type="ECO:0000256" key="9">
    <source>
        <dbReference type="ARBA" id="ARBA00023136"/>
    </source>
</evidence>
<keyword evidence="9 10" id="KW-0472">Membrane</keyword>
<keyword evidence="7 10" id="KW-0812">Transmembrane</keyword>
<dbReference type="OrthoDB" id="9791248at2"/>
<feature type="transmembrane region" description="Helical" evidence="10">
    <location>
        <begin position="95"/>
        <end position="114"/>
    </location>
</feature>
<evidence type="ECO:0000256" key="6">
    <source>
        <dbReference type="ARBA" id="ARBA00022475"/>
    </source>
</evidence>
<sequence length="198" mass="22979">MNGFLSYLQSNWLELSGVSTGIICVWLNTRQNVWGFFWGLISVGLYTVIFWEARLYGDMGLQIVFALLSIYGLYQWLYGGVGHTQLHVRKLPRHFIGWLLALTLGGTALLNWVLSRLTDASLPLLDSFTTTVSLIAQWMLGRKFIENWYLWLFVDLIYVGIYVYKNLYWTAFLYGVYLILCVMGYRDWKKDLSPVSLT</sequence>
<accession>A0A2S7IK45</accession>
<keyword evidence="5" id="KW-0813">Transport</keyword>
<dbReference type="PANTHER" id="PTHR36122">
    <property type="entry name" value="NICOTINAMIDE RIBOSIDE TRANSPORTER PNUC"/>
    <property type="match status" value="1"/>
</dbReference>
<protein>
    <recommendedName>
        <fullName evidence="4">Nicotinamide riboside transporter PnuC</fullName>
    </recommendedName>
</protein>
<proteinExistence type="inferred from homology"/>
<comment type="similarity">
    <text evidence="3">Belongs to the nicotinamide ribonucleoside (NR) uptake permease (TC 4.B.1) family.</text>
</comment>
<evidence type="ECO:0000256" key="10">
    <source>
        <dbReference type="SAM" id="Phobius"/>
    </source>
</evidence>
<dbReference type="PANTHER" id="PTHR36122:SF2">
    <property type="entry name" value="NICOTINAMIDE RIBOSIDE TRANSPORTER PNUC"/>
    <property type="match status" value="1"/>
</dbReference>
<evidence type="ECO:0000256" key="4">
    <source>
        <dbReference type="ARBA" id="ARBA00017522"/>
    </source>
</evidence>
<dbReference type="GO" id="GO:0034257">
    <property type="term" value="F:nicotinamide riboside transmembrane transporter activity"/>
    <property type="evidence" value="ECO:0007669"/>
    <property type="project" value="InterPro"/>
</dbReference>
<organism evidence="11 12">
    <name type="scientific">Siphonobacter curvatus</name>
    <dbReference type="NCBI Taxonomy" id="2094562"/>
    <lineage>
        <taxon>Bacteria</taxon>
        <taxon>Pseudomonadati</taxon>
        <taxon>Bacteroidota</taxon>
        <taxon>Cytophagia</taxon>
        <taxon>Cytophagales</taxon>
        <taxon>Cytophagaceae</taxon>
        <taxon>Siphonobacter</taxon>
    </lineage>
</organism>
<feature type="transmembrane region" description="Helical" evidence="10">
    <location>
        <begin position="59"/>
        <end position="74"/>
    </location>
</feature>
<name>A0A2S7IK45_9BACT</name>
<dbReference type="InterPro" id="IPR006419">
    <property type="entry name" value="NMN_transpt_PnuC"/>
</dbReference>
<gene>
    <name evidence="11" type="ORF">C5O19_00115</name>
</gene>
<dbReference type="Pfam" id="PF04973">
    <property type="entry name" value="NMN_transporter"/>
    <property type="match status" value="1"/>
</dbReference>
<evidence type="ECO:0000256" key="1">
    <source>
        <dbReference type="ARBA" id="ARBA00002672"/>
    </source>
</evidence>
<keyword evidence="12" id="KW-1185">Reference proteome</keyword>
<evidence type="ECO:0000256" key="3">
    <source>
        <dbReference type="ARBA" id="ARBA00006669"/>
    </source>
</evidence>
<comment type="subcellular location">
    <subcellularLocation>
        <location evidence="2">Cell membrane</location>
        <topology evidence="2">Multi-pass membrane protein</topology>
    </subcellularLocation>
</comment>
<evidence type="ECO:0000256" key="2">
    <source>
        <dbReference type="ARBA" id="ARBA00004651"/>
    </source>
</evidence>
<keyword evidence="8 10" id="KW-1133">Transmembrane helix</keyword>
<comment type="caution">
    <text evidence="11">The sequence shown here is derived from an EMBL/GenBank/DDBJ whole genome shotgun (WGS) entry which is preliminary data.</text>
</comment>